<evidence type="ECO:0000313" key="2">
    <source>
        <dbReference type="RefSeq" id="XP_027193186.1"/>
    </source>
</evidence>
<organism evidence="1 2">
    <name type="scientific">Cicer arietinum</name>
    <name type="common">Chickpea</name>
    <name type="synonym">Garbanzo</name>
    <dbReference type="NCBI Taxonomy" id="3827"/>
    <lineage>
        <taxon>Eukaryota</taxon>
        <taxon>Viridiplantae</taxon>
        <taxon>Streptophyta</taxon>
        <taxon>Embryophyta</taxon>
        <taxon>Tracheophyta</taxon>
        <taxon>Spermatophyta</taxon>
        <taxon>Magnoliopsida</taxon>
        <taxon>eudicotyledons</taxon>
        <taxon>Gunneridae</taxon>
        <taxon>Pentapetalae</taxon>
        <taxon>rosids</taxon>
        <taxon>fabids</taxon>
        <taxon>Fabales</taxon>
        <taxon>Fabaceae</taxon>
        <taxon>Papilionoideae</taxon>
        <taxon>50 kb inversion clade</taxon>
        <taxon>NPAAA clade</taxon>
        <taxon>Hologalegina</taxon>
        <taxon>IRL clade</taxon>
        <taxon>Cicereae</taxon>
        <taxon>Cicer</taxon>
    </lineage>
</organism>
<reference evidence="2" key="2">
    <citation type="submission" date="2025-08" db="UniProtKB">
        <authorList>
            <consortium name="RefSeq"/>
        </authorList>
    </citation>
    <scope>IDENTIFICATION</scope>
    <source>
        <tissue evidence="2">Etiolated seedlings</tissue>
    </source>
</reference>
<protein>
    <submittedName>
        <fullName evidence="2">Uncharacterized protein LOC105852695 isoform X2</fullName>
    </submittedName>
</protein>
<dbReference type="AlphaFoldDB" id="A0A3Q7Y4B8"/>
<sequence length="174" mass="20191">MSISLSIELKLEHETSEVFVLGQSDIVELCMGNRELCIIIIQIWLTYMHRLCIDLGKSGVYGFIGPCFIQSEYDSIGAQKYIQNKLQQDQKECYLLPYLNNCHWQLLVICPKKNTIVFLCSLGWKPNKNITHIVDLALGEYNKSRRLRKNKPTWSIPIIFGESKPFEDEEMMNV</sequence>
<proteinExistence type="predicted"/>
<evidence type="ECO:0000313" key="1">
    <source>
        <dbReference type="Proteomes" id="UP000087171"/>
    </source>
</evidence>
<dbReference type="Gene3D" id="3.40.395.10">
    <property type="entry name" value="Adenoviral Proteinase, Chain A"/>
    <property type="match status" value="1"/>
</dbReference>
<dbReference type="RefSeq" id="XP_027193186.1">
    <property type="nucleotide sequence ID" value="XM_027337385.1"/>
</dbReference>
<name>A0A3Q7Y4B8_CICAR</name>
<gene>
    <name evidence="2" type="primary">LOC105852695</name>
</gene>
<dbReference type="PANTHER" id="PTHR33018:SF34">
    <property type="entry name" value="OS02G0472350 PROTEIN"/>
    <property type="match status" value="1"/>
</dbReference>
<keyword evidence="1" id="KW-1185">Reference proteome</keyword>
<dbReference type="Proteomes" id="UP000087171">
    <property type="component" value="Chromosome Ca8"/>
</dbReference>
<dbReference type="PANTHER" id="PTHR33018">
    <property type="entry name" value="OS10G0338966 PROTEIN-RELATED"/>
    <property type="match status" value="1"/>
</dbReference>
<accession>A0A3Q7Y4B8</accession>
<dbReference type="InterPro" id="IPR038765">
    <property type="entry name" value="Papain-like_cys_pep_sf"/>
</dbReference>
<reference evidence="1" key="1">
    <citation type="journal article" date="2013" name="Nat. Biotechnol.">
        <title>Draft genome sequence of chickpea (Cicer arietinum) provides a resource for trait improvement.</title>
        <authorList>
            <person name="Varshney R.K."/>
            <person name="Song C."/>
            <person name="Saxena R.K."/>
            <person name="Azam S."/>
            <person name="Yu S."/>
            <person name="Sharpe A.G."/>
            <person name="Cannon S."/>
            <person name="Baek J."/>
            <person name="Rosen B.D."/>
            <person name="Tar'an B."/>
            <person name="Millan T."/>
            <person name="Zhang X."/>
            <person name="Ramsay L.D."/>
            <person name="Iwata A."/>
            <person name="Wang Y."/>
            <person name="Nelson W."/>
            <person name="Farmer A.D."/>
            <person name="Gaur P.M."/>
            <person name="Soderlund C."/>
            <person name="Penmetsa R.V."/>
            <person name="Xu C."/>
            <person name="Bharti A.K."/>
            <person name="He W."/>
            <person name="Winter P."/>
            <person name="Zhao S."/>
            <person name="Hane J.K."/>
            <person name="Carrasquilla-Garcia N."/>
            <person name="Condie J.A."/>
            <person name="Upadhyaya H.D."/>
            <person name="Luo M.C."/>
            <person name="Thudi M."/>
            <person name="Gowda C.L."/>
            <person name="Singh N.P."/>
            <person name="Lichtenzveig J."/>
            <person name="Gali K.K."/>
            <person name="Rubio J."/>
            <person name="Nadarajan N."/>
            <person name="Dolezel J."/>
            <person name="Bansal K.C."/>
            <person name="Xu X."/>
            <person name="Edwards D."/>
            <person name="Zhang G."/>
            <person name="Kahl G."/>
            <person name="Gil J."/>
            <person name="Singh K.B."/>
            <person name="Datta S.K."/>
            <person name="Jackson S.A."/>
            <person name="Wang J."/>
            <person name="Cook D.R."/>
        </authorList>
    </citation>
    <scope>NUCLEOTIDE SEQUENCE [LARGE SCALE GENOMIC DNA]</scope>
    <source>
        <strain evidence="1">cv. CDC Frontier</strain>
    </source>
</reference>
<dbReference type="SUPFAM" id="SSF54001">
    <property type="entry name" value="Cysteine proteinases"/>
    <property type="match status" value="1"/>
</dbReference>